<keyword evidence="1" id="KW-0175">Coiled coil</keyword>
<comment type="caution">
    <text evidence="2">The sequence shown here is derived from an EMBL/GenBank/DDBJ whole genome shotgun (WGS) entry which is preliminary data.</text>
</comment>
<reference evidence="2" key="1">
    <citation type="journal article" date="2017" name="Nature">
        <title>The sunflower genome provides insights into oil metabolism, flowering and Asterid evolution.</title>
        <authorList>
            <person name="Badouin H."/>
            <person name="Gouzy J."/>
            <person name="Grassa C.J."/>
            <person name="Murat F."/>
            <person name="Staton S.E."/>
            <person name="Cottret L."/>
            <person name="Lelandais-Briere C."/>
            <person name="Owens G.L."/>
            <person name="Carrere S."/>
            <person name="Mayjonade B."/>
            <person name="Legrand L."/>
            <person name="Gill N."/>
            <person name="Kane N.C."/>
            <person name="Bowers J.E."/>
            <person name="Hubner S."/>
            <person name="Bellec A."/>
            <person name="Berard A."/>
            <person name="Berges H."/>
            <person name="Blanchet N."/>
            <person name="Boniface M.C."/>
            <person name="Brunel D."/>
            <person name="Catrice O."/>
            <person name="Chaidir N."/>
            <person name="Claudel C."/>
            <person name="Donnadieu C."/>
            <person name="Faraut T."/>
            <person name="Fievet G."/>
            <person name="Helmstetter N."/>
            <person name="King M."/>
            <person name="Knapp S.J."/>
            <person name="Lai Z."/>
            <person name="Le Paslier M.C."/>
            <person name="Lippi Y."/>
            <person name="Lorenzon L."/>
            <person name="Mandel J.R."/>
            <person name="Marage G."/>
            <person name="Marchand G."/>
            <person name="Marquand E."/>
            <person name="Bret-Mestries E."/>
            <person name="Morien E."/>
            <person name="Nambeesan S."/>
            <person name="Nguyen T."/>
            <person name="Pegot-Espagnet P."/>
            <person name="Pouilly N."/>
            <person name="Raftis F."/>
            <person name="Sallet E."/>
            <person name="Schiex T."/>
            <person name="Thomas J."/>
            <person name="Vandecasteele C."/>
            <person name="Vares D."/>
            <person name="Vear F."/>
            <person name="Vautrin S."/>
            <person name="Crespi M."/>
            <person name="Mangin B."/>
            <person name="Burke J.M."/>
            <person name="Salse J."/>
            <person name="Munos S."/>
            <person name="Vincourt P."/>
            <person name="Rieseberg L.H."/>
            <person name="Langlade N.B."/>
        </authorList>
    </citation>
    <scope>NUCLEOTIDE SEQUENCE</scope>
    <source>
        <tissue evidence="2">Leaves</tissue>
    </source>
</reference>
<dbReference type="Proteomes" id="UP000215914">
    <property type="component" value="Unassembled WGS sequence"/>
</dbReference>
<evidence type="ECO:0000313" key="2">
    <source>
        <dbReference type="EMBL" id="KAF5756972.1"/>
    </source>
</evidence>
<name>A0A9K3GV65_HELAN</name>
<reference evidence="2" key="2">
    <citation type="submission" date="2020-06" db="EMBL/GenBank/DDBJ databases">
        <title>Helianthus annuus Genome sequencing and assembly Release 2.</title>
        <authorList>
            <person name="Gouzy J."/>
            <person name="Langlade N."/>
            <person name="Munos S."/>
        </authorList>
    </citation>
    <scope>NUCLEOTIDE SEQUENCE</scope>
    <source>
        <tissue evidence="2">Leaves</tissue>
    </source>
</reference>
<dbReference type="AlphaFoldDB" id="A0A9K3GV65"/>
<gene>
    <name evidence="2" type="ORF">HanXRQr2_Chr17g0821191</name>
</gene>
<keyword evidence="3" id="KW-1185">Reference proteome</keyword>
<protein>
    <submittedName>
        <fullName evidence="2">Uncharacterized protein</fullName>
    </submittedName>
</protein>
<sequence>MASSKIDSQKFYHLRQEINNLKAANATLAKEKVATEVNELADANVGRSRLIKTIEDLKEEACKEVQACETILGDVNRRLEEAETRARQVAEERDGLATMNAQLVDDRAWMRDWWCCQCCECNP</sequence>
<organism evidence="2 3">
    <name type="scientific">Helianthus annuus</name>
    <name type="common">Common sunflower</name>
    <dbReference type="NCBI Taxonomy" id="4232"/>
    <lineage>
        <taxon>Eukaryota</taxon>
        <taxon>Viridiplantae</taxon>
        <taxon>Streptophyta</taxon>
        <taxon>Embryophyta</taxon>
        <taxon>Tracheophyta</taxon>
        <taxon>Spermatophyta</taxon>
        <taxon>Magnoliopsida</taxon>
        <taxon>eudicotyledons</taxon>
        <taxon>Gunneridae</taxon>
        <taxon>Pentapetalae</taxon>
        <taxon>asterids</taxon>
        <taxon>campanulids</taxon>
        <taxon>Asterales</taxon>
        <taxon>Asteraceae</taxon>
        <taxon>Asteroideae</taxon>
        <taxon>Heliantheae alliance</taxon>
        <taxon>Heliantheae</taxon>
        <taxon>Helianthus</taxon>
    </lineage>
</organism>
<accession>A0A9K3GV65</accession>
<feature type="coiled-coil region" evidence="1">
    <location>
        <begin position="40"/>
        <end position="99"/>
    </location>
</feature>
<proteinExistence type="predicted"/>
<dbReference type="EMBL" id="MNCJ02000332">
    <property type="protein sequence ID" value="KAF5756972.1"/>
    <property type="molecule type" value="Genomic_DNA"/>
</dbReference>
<evidence type="ECO:0000313" key="3">
    <source>
        <dbReference type="Proteomes" id="UP000215914"/>
    </source>
</evidence>
<evidence type="ECO:0000256" key="1">
    <source>
        <dbReference type="SAM" id="Coils"/>
    </source>
</evidence>
<dbReference type="Gramene" id="mRNA:HanXRQr2_Chr17g0821191">
    <property type="protein sequence ID" value="mRNA:HanXRQr2_Chr17g0821191"/>
    <property type="gene ID" value="HanXRQr2_Chr17g0821191"/>
</dbReference>